<dbReference type="OrthoDB" id="21828at2"/>
<evidence type="ECO:0000256" key="7">
    <source>
        <dbReference type="RuleBase" id="RU003942"/>
    </source>
</evidence>
<comment type="subcellular location">
    <subcellularLocation>
        <location evidence="1 7">Cell membrane</location>
        <topology evidence="1 7">Multi-pass membrane protein</topology>
    </subcellularLocation>
</comment>
<accession>A0A239D1B1</accession>
<dbReference type="GO" id="GO:0022857">
    <property type="term" value="F:transmembrane transporter activity"/>
    <property type="evidence" value="ECO:0007669"/>
    <property type="project" value="InterPro"/>
</dbReference>
<evidence type="ECO:0000256" key="6">
    <source>
        <dbReference type="ARBA" id="ARBA00023136"/>
    </source>
</evidence>
<dbReference type="Pfam" id="PF00893">
    <property type="entry name" value="Multi_Drug_Res"/>
    <property type="match status" value="1"/>
</dbReference>
<keyword evidence="4 7" id="KW-0812">Transmembrane</keyword>
<dbReference type="FunFam" id="1.10.3730.20:FF:000001">
    <property type="entry name" value="Quaternary ammonium compound resistance transporter SugE"/>
    <property type="match status" value="1"/>
</dbReference>
<proteinExistence type="inferred from homology"/>
<dbReference type="PANTHER" id="PTHR30561">
    <property type="entry name" value="SMR FAMILY PROTON-DEPENDENT DRUG EFFLUX TRANSPORTER SUGE"/>
    <property type="match status" value="1"/>
</dbReference>
<evidence type="ECO:0000313" key="9">
    <source>
        <dbReference type="EMBL" id="SNS25661.1"/>
    </source>
</evidence>
<evidence type="ECO:0000256" key="4">
    <source>
        <dbReference type="ARBA" id="ARBA00022692"/>
    </source>
</evidence>
<evidence type="ECO:0000256" key="3">
    <source>
        <dbReference type="ARBA" id="ARBA00022475"/>
    </source>
</evidence>
<keyword evidence="6 8" id="KW-0472">Membrane</keyword>
<dbReference type="InterPro" id="IPR000390">
    <property type="entry name" value="Small_drug/metabolite_transptr"/>
</dbReference>
<sequence length="108" mass="11063">MAWVLLVVAGVFETAFAVSLKQSETFTRLWWSVSFVVCAAASFALLSAALRTLPVGTAYAVWTGIGAGGTAVVGMLAFGDPVTTLRIVAILLILGGVVALNLAPSAAH</sequence>
<feature type="transmembrane region" description="Helical" evidence="8">
    <location>
        <begin position="27"/>
        <end position="46"/>
    </location>
</feature>
<keyword evidence="2" id="KW-0813">Transport</keyword>
<evidence type="ECO:0000256" key="5">
    <source>
        <dbReference type="ARBA" id="ARBA00022989"/>
    </source>
</evidence>
<dbReference type="Gene3D" id="1.10.3730.20">
    <property type="match status" value="1"/>
</dbReference>
<evidence type="ECO:0000256" key="1">
    <source>
        <dbReference type="ARBA" id="ARBA00004651"/>
    </source>
</evidence>
<dbReference type="GO" id="GO:0005886">
    <property type="term" value="C:plasma membrane"/>
    <property type="evidence" value="ECO:0007669"/>
    <property type="project" value="UniProtKB-SubCell"/>
</dbReference>
<dbReference type="SUPFAM" id="SSF103481">
    <property type="entry name" value="Multidrug resistance efflux transporter EmrE"/>
    <property type="match status" value="1"/>
</dbReference>
<dbReference type="PANTHER" id="PTHR30561:SF0">
    <property type="entry name" value="GUANIDINIUM EXPORTER"/>
    <property type="match status" value="1"/>
</dbReference>
<dbReference type="InterPro" id="IPR037185">
    <property type="entry name" value="EmrE-like"/>
</dbReference>
<dbReference type="EMBL" id="FZOH01000003">
    <property type="protein sequence ID" value="SNS25661.1"/>
    <property type="molecule type" value="Genomic_DNA"/>
</dbReference>
<dbReference type="Proteomes" id="UP000198386">
    <property type="component" value="Unassembled WGS sequence"/>
</dbReference>
<gene>
    <name evidence="9" type="ORF">SAMN04488107_1921</name>
</gene>
<organism evidence="9 10">
    <name type="scientific">Geodermatophilus saharensis</name>
    <dbReference type="NCBI Taxonomy" id="1137994"/>
    <lineage>
        <taxon>Bacteria</taxon>
        <taxon>Bacillati</taxon>
        <taxon>Actinomycetota</taxon>
        <taxon>Actinomycetes</taxon>
        <taxon>Geodermatophilales</taxon>
        <taxon>Geodermatophilaceae</taxon>
        <taxon>Geodermatophilus</taxon>
    </lineage>
</organism>
<comment type="similarity">
    <text evidence="7">Belongs to the drug/metabolite transporter (DMT) superfamily. Small multidrug resistance (SMR) (TC 2.A.7.1) family.</text>
</comment>
<evidence type="ECO:0000256" key="8">
    <source>
        <dbReference type="SAM" id="Phobius"/>
    </source>
</evidence>
<name>A0A239D1B1_9ACTN</name>
<keyword evidence="10" id="KW-1185">Reference proteome</keyword>
<evidence type="ECO:0000313" key="10">
    <source>
        <dbReference type="Proteomes" id="UP000198386"/>
    </source>
</evidence>
<dbReference type="InterPro" id="IPR045324">
    <property type="entry name" value="Small_multidrug_res"/>
</dbReference>
<feature type="transmembrane region" description="Helical" evidence="8">
    <location>
        <begin position="58"/>
        <end position="78"/>
    </location>
</feature>
<evidence type="ECO:0000256" key="2">
    <source>
        <dbReference type="ARBA" id="ARBA00022448"/>
    </source>
</evidence>
<dbReference type="AlphaFoldDB" id="A0A239D1B1"/>
<keyword evidence="3" id="KW-1003">Cell membrane</keyword>
<reference evidence="10" key="1">
    <citation type="submission" date="2017-06" db="EMBL/GenBank/DDBJ databases">
        <authorList>
            <person name="Varghese N."/>
            <person name="Submissions S."/>
        </authorList>
    </citation>
    <scope>NUCLEOTIDE SEQUENCE [LARGE SCALE GENOMIC DNA]</scope>
    <source>
        <strain evidence="10">DSM 45423</strain>
    </source>
</reference>
<keyword evidence="5 8" id="KW-1133">Transmembrane helix</keyword>
<protein>
    <submittedName>
        <fullName evidence="9">Quaternary ammonium compound-resistance protein SugE</fullName>
    </submittedName>
</protein>
<dbReference type="RefSeq" id="WP_089403656.1">
    <property type="nucleotide sequence ID" value="NZ_FZOH01000003.1"/>
</dbReference>
<feature type="transmembrane region" description="Helical" evidence="8">
    <location>
        <begin position="84"/>
        <end position="103"/>
    </location>
</feature>